<feature type="transmembrane region" description="Helical" evidence="8">
    <location>
        <begin position="12"/>
        <end position="37"/>
    </location>
</feature>
<feature type="transmembrane region" description="Helical" evidence="8">
    <location>
        <begin position="251"/>
        <end position="279"/>
    </location>
</feature>
<gene>
    <name evidence="9" type="ORF">VW35_13610</name>
</gene>
<evidence type="ECO:0000313" key="9">
    <source>
        <dbReference type="EMBL" id="KKB77713.1"/>
    </source>
</evidence>
<feature type="transmembrane region" description="Helical" evidence="8">
    <location>
        <begin position="71"/>
        <end position="88"/>
    </location>
</feature>
<dbReference type="GO" id="GO:0022857">
    <property type="term" value="F:transmembrane transporter activity"/>
    <property type="evidence" value="ECO:0007669"/>
    <property type="project" value="InterPro"/>
</dbReference>
<evidence type="ECO:0000256" key="3">
    <source>
        <dbReference type="ARBA" id="ARBA00022448"/>
    </source>
</evidence>
<dbReference type="InterPro" id="IPR000522">
    <property type="entry name" value="ABC_transptr_permease_BtuC"/>
</dbReference>
<evidence type="ECO:0000256" key="5">
    <source>
        <dbReference type="ARBA" id="ARBA00022692"/>
    </source>
</evidence>
<dbReference type="PANTHER" id="PTHR30472:SF37">
    <property type="entry name" value="FE(3+) DICITRATE TRANSPORT SYSTEM PERMEASE PROTEIN FECD-RELATED"/>
    <property type="match status" value="1"/>
</dbReference>
<keyword evidence="10" id="KW-1185">Reference proteome</keyword>
<dbReference type="Pfam" id="PF01032">
    <property type="entry name" value="FecCD"/>
    <property type="match status" value="1"/>
</dbReference>
<dbReference type="Gene3D" id="1.10.3470.10">
    <property type="entry name" value="ABC transporter involved in vitamin B12 uptake, BtuC"/>
    <property type="match status" value="1"/>
</dbReference>
<evidence type="ECO:0000256" key="8">
    <source>
        <dbReference type="SAM" id="Phobius"/>
    </source>
</evidence>
<dbReference type="STRING" id="361041.VW35_13610"/>
<feature type="transmembrane region" description="Helical" evidence="8">
    <location>
        <begin position="321"/>
        <end position="340"/>
    </location>
</feature>
<protein>
    <submittedName>
        <fullName evidence="9">Iron ABC transporter permease</fullName>
    </submittedName>
</protein>
<keyword evidence="5 8" id="KW-0812">Transmembrane</keyword>
<feature type="transmembrane region" description="Helical" evidence="8">
    <location>
        <begin position="100"/>
        <end position="119"/>
    </location>
</feature>
<evidence type="ECO:0000256" key="1">
    <source>
        <dbReference type="ARBA" id="ARBA00004651"/>
    </source>
</evidence>
<name>A0A0F5L5T6_9HYPH</name>
<feature type="transmembrane region" description="Helical" evidence="8">
    <location>
        <begin position="131"/>
        <end position="151"/>
    </location>
</feature>
<dbReference type="GO" id="GO:0033214">
    <property type="term" value="P:siderophore-iron import into cell"/>
    <property type="evidence" value="ECO:0007669"/>
    <property type="project" value="TreeGrafter"/>
</dbReference>
<dbReference type="AlphaFoldDB" id="A0A0F5L5T6"/>
<keyword evidence="3" id="KW-0813">Transport</keyword>
<dbReference type="InterPro" id="IPR037294">
    <property type="entry name" value="ABC_BtuC-like"/>
</dbReference>
<keyword evidence="7 8" id="KW-0472">Membrane</keyword>
<accession>A0A0F5L5T6</accession>
<evidence type="ECO:0000256" key="4">
    <source>
        <dbReference type="ARBA" id="ARBA00022475"/>
    </source>
</evidence>
<sequence>MSLVMDRASAQHGLRAGAIVLVVFGLFVLLGLAGIGFGSTWISLDKVLHVIFGGGEKSERLVVLQLRTPRVMAAAIAGAAIAFSGYLLQRITRNELASPGVLGVVDGAALGVVLFLALYSNESNALTVPVAWQPLAAATGALAAITLVFILSGRQASSAIRLILFGIAVAAVAKALTTIFMLIGPIYQAAQAARWLAGSVNAIGWSEIQIMAWALLPVTAIAGLLARELPPADLDDVSSRSIGLNLPVYRVAVFAVAALLTAIAVAFVGGVGFIGLIAPHLARLLVGRARFAGIVTSMMLGAMMLVGADLLVRVAFAPTEVPAGTVTAIVGAPYFLFLLMRKDKTNG</sequence>
<comment type="caution">
    <text evidence="9">The sequence shown here is derived from an EMBL/GenBank/DDBJ whole genome shotgun (WGS) entry which is preliminary data.</text>
</comment>
<dbReference type="Proteomes" id="UP000033514">
    <property type="component" value="Unassembled WGS sequence"/>
</dbReference>
<evidence type="ECO:0000256" key="2">
    <source>
        <dbReference type="ARBA" id="ARBA00007935"/>
    </source>
</evidence>
<feature type="transmembrane region" description="Helical" evidence="8">
    <location>
        <begin position="163"/>
        <end position="187"/>
    </location>
</feature>
<dbReference type="EMBL" id="LAJG01000024">
    <property type="protein sequence ID" value="KKB77713.1"/>
    <property type="molecule type" value="Genomic_DNA"/>
</dbReference>
<organism evidence="9 10">
    <name type="scientific">Devosia soli</name>
    <dbReference type="NCBI Taxonomy" id="361041"/>
    <lineage>
        <taxon>Bacteria</taxon>
        <taxon>Pseudomonadati</taxon>
        <taxon>Pseudomonadota</taxon>
        <taxon>Alphaproteobacteria</taxon>
        <taxon>Hyphomicrobiales</taxon>
        <taxon>Devosiaceae</taxon>
        <taxon>Devosia</taxon>
    </lineage>
</organism>
<feature type="transmembrane region" description="Helical" evidence="8">
    <location>
        <begin position="291"/>
        <end position="315"/>
    </location>
</feature>
<keyword evidence="4" id="KW-1003">Cell membrane</keyword>
<evidence type="ECO:0000313" key="10">
    <source>
        <dbReference type="Proteomes" id="UP000033514"/>
    </source>
</evidence>
<dbReference type="PATRIC" id="fig|361041.3.peg.2109"/>
<proteinExistence type="inferred from homology"/>
<comment type="subcellular location">
    <subcellularLocation>
        <location evidence="1">Cell membrane</location>
        <topology evidence="1">Multi-pass membrane protein</topology>
    </subcellularLocation>
</comment>
<dbReference type="GO" id="GO:0005886">
    <property type="term" value="C:plasma membrane"/>
    <property type="evidence" value="ECO:0007669"/>
    <property type="project" value="UniProtKB-SubCell"/>
</dbReference>
<reference evidence="9 10" key="1">
    <citation type="submission" date="2015-03" db="EMBL/GenBank/DDBJ databases">
        <authorList>
            <person name="Hassan Y.I."/>
            <person name="Lepp D."/>
            <person name="Zhou T."/>
        </authorList>
    </citation>
    <scope>NUCLEOTIDE SEQUENCE [LARGE SCALE GENOMIC DNA]</scope>
    <source>
        <strain evidence="9 10">GH2-10</strain>
    </source>
</reference>
<dbReference type="RefSeq" id="WP_046143638.1">
    <property type="nucleotide sequence ID" value="NZ_LAJG01000024.1"/>
</dbReference>
<keyword evidence="6 8" id="KW-1133">Transmembrane helix</keyword>
<comment type="similarity">
    <text evidence="2">Belongs to the binding-protein-dependent transport system permease family. FecCD subfamily.</text>
</comment>
<dbReference type="CDD" id="cd06550">
    <property type="entry name" value="TM_ABC_iron-siderophores_like"/>
    <property type="match status" value="1"/>
</dbReference>
<dbReference type="PANTHER" id="PTHR30472">
    <property type="entry name" value="FERRIC ENTEROBACTIN TRANSPORT SYSTEM PERMEASE PROTEIN"/>
    <property type="match status" value="1"/>
</dbReference>
<evidence type="ECO:0000256" key="6">
    <source>
        <dbReference type="ARBA" id="ARBA00022989"/>
    </source>
</evidence>
<evidence type="ECO:0000256" key="7">
    <source>
        <dbReference type="ARBA" id="ARBA00023136"/>
    </source>
</evidence>
<dbReference type="SUPFAM" id="SSF81345">
    <property type="entry name" value="ABC transporter involved in vitamin B12 uptake, BtuC"/>
    <property type="match status" value="1"/>
</dbReference>